<proteinExistence type="predicted"/>
<dbReference type="EMBL" id="CM045771">
    <property type="protein sequence ID" value="KAI7988028.1"/>
    <property type="molecule type" value="Genomic_DNA"/>
</dbReference>
<accession>A0ACC0FIE7</accession>
<reference evidence="1 2" key="1">
    <citation type="journal article" date="2022" name="Plant J.">
        <title>Chromosome-level genome of Camellia lanceoleosa provides a valuable resource for understanding genome evolution and self-incompatibility.</title>
        <authorList>
            <person name="Gong W."/>
            <person name="Xiao S."/>
            <person name="Wang L."/>
            <person name="Liao Z."/>
            <person name="Chang Y."/>
            <person name="Mo W."/>
            <person name="Hu G."/>
            <person name="Li W."/>
            <person name="Zhao G."/>
            <person name="Zhu H."/>
            <person name="Hu X."/>
            <person name="Ji K."/>
            <person name="Xiang X."/>
            <person name="Song Q."/>
            <person name="Yuan D."/>
            <person name="Jin S."/>
            <person name="Zhang L."/>
        </authorList>
    </citation>
    <scope>NUCLEOTIDE SEQUENCE [LARGE SCALE GENOMIC DNA]</scope>
    <source>
        <strain evidence="1">SQ_2022a</strain>
    </source>
</reference>
<organism evidence="1 2">
    <name type="scientific">Camellia lanceoleosa</name>
    <dbReference type="NCBI Taxonomy" id="1840588"/>
    <lineage>
        <taxon>Eukaryota</taxon>
        <taxon>Viridiplantae</taxon>
        <taxon>Streptophyta</taxon>
        <taxon>Embryophyta</taxon>
        <taxon>Tracheophyta</taxon>
        <taxon>Spermatophyta</taxon>
        <taxon>Magnoliopsida</taxon>
        <taxon>eudicotyledons</taxon>
        <taxon>Gunneridae</taxon>
        <taxon>Pentapetalae</taxon>
        <taxon>asterids</taxon>
        <taxon>Ericales</taxon>
        <taxon>Theaceae</taxon>
        <taxon>Camellia</taxon>
    </lineage>
</organism>
<evidence type="ECO:0000313" key="2">
    <source>
        <dbReference type="Proteomes" id="UP001060215"/>
    </source>
</evidence>
<keyword evidence="2" id="KW-1185">Reference proteome</keyword>
<name>A0ACC0FIE7_9ERIC</name>
<gene>
    <name evidence="1" type="ORF">LOK49_LG13G02958</name>
</gene>
<evidence type="ECO:0000313" key="1">
    <source>
        <dbReference type="EMBL" id="KAI7988028.1"/>
    </source>
</evidence>
<comment type="caution">
    <text evidence="1">The sequence shown here is derived from an EMBL/GenBank/DDBJ whole genome shotgun (WGS) entry which is preliminary data.</text>
</comment>
<dbReference type="Proteomes" id="UP001060215">
    <property type="component" value="Chromosome 14"/>
</dbReference>
<sequence length="203" mass="23535">MEATVQGNPLLLILKIIFLKCLVLILIVVRLRTEIGLWWLAQNSHTHHVDSQLERTTPDCLDNQRVELNPSSQNGVFLMETKNKASFLDRLCRHFHFSHKSYVDPIGVSGGLALWWTDDIHLDVRFSLWNMIRSVISSFDSQSSWAATFVYAPPQRLLRKNLWNQFRQMANENSYPWLYIGDLNEIGCMEEQSGEAECRISQL</sequence>
<protein>
    <submittedName>
        <fullName evidence="1">Uncharacterized protein</fullName>
    </submittedName>
</protein>